<feature type="transmembrane region" description="Helical" evidence="4">
    <location>
        <begin position="413"/>
        <end position="434"/>
    </location>
</feature>
<evidence type="ECO:0000256" key="1">
    <source>
        <dbReference type="ARBA" id="ARBA00022692"/>
    </source>
</evidence>
<dbReference type="Gene3D" id="1.20.1250.20">
    <property type="entry name" value="MFS general substrate transporter like domains"/>
    <property type="match status" value="1"/>
</dbReference>
<evidence type="ECO:0000256" key="2">
    <source>
        <dbReference type="ARBA" id="ARBA00022989"/>
    </source>
</evidence>
<keyword evidence="2 4" id="KW-1133">Transmembrane helix</keyword>
<dbReference type="GO" id="GO:0022857">
    <property type="term" value="F:transmembrane transporter activity"/>
    <property type="evidence" value="ECO:0007669"/>
    <property type="project" value="InterPro"/>
</dbReference>
<evidence type="ECO:0000256" key="3">
    <source>
        <dbReference type="ARBA" id="ARBA00023136"/>
    </source>
</evidence>
<keyword evidence="3 4" id="KW-0472">Membrane</keyword>
<gene>
    <name evidence="5" type="ordered locus">Spiaf_0138</name>
</gene>
<feature type="transmembrane region" description="Helical" evidence="4">
    <location>
        <begin position="306"/>
        <end position="324"/>
    </location>
</feature>
<feature type="transmembrane region" description="Helical" evidence="4">
    <location>
        <begin position="245"/>
        <end position="264"/>
    </location>
</feature>
<proteinExistence type="predicted"/>
<evidence type="ECO:0000313" key="5">
    <source>
        <dbReference type="EMBL" id="AFG36247.1"/>
    </source>
</evidence>
<dbReference type="eggNOG" id="COG2814">
    <property type="taxonomic scope" value="Bacteria"/>
</dbReference>
<keyword evidence="1 4" id="KW-0812">Transmembrane</keyword>
<reference evidence="6" key="1">
    <citation type="journal article" date="2013" name="Stand. Genomic Sci.">
        <title>Complete genome sequence of the halophilic bacterium Spirochaeta africana type strain (Z-7692(T)) from the alkaline Lake Magadi in the East African Rift.</title>
        <authorList>
            <person name="Liolos K."/>
            <person name="Abt B."/>
            <person name="Scheuner C."/>
            <person name="Teshima H."/>
            <person name="Held B."/>
            <person name="Lapidus A."/>
            <person name="Nolan M."/>
            <person name="Lucas S."/>
            <person name="Deshpande S."/>
            <person name="Cheng J.F."/>
            <person name="Tapia R."/>
            <person name="Goodwin L.A."/>
            <person name="Pitluck S."/>
            <person name="Pagani I."/>
            <person name="Ivanova N."/>
            <person name="Mavromatis K."/>
            <person name="Mikhailova N."/>
            <person name="Huntemann M."/>
            <person name="Pati A."/>
            <person name="Chen A."/>
            <person name="Palaniappan K."/>
            <person name="Land M."/>
            <person name="Rohde M."/>
            <person name="Tindall B.J."/>
            <person name="Detter J.C."/>
            <person name="Goker M."/>
            <person name="Bristow J."/>
            <person name="Eisen J.A."/>
            <person name="Markowitz V."/>
            <person name="Hugenholtz P."/>
            <person name="Woyke T."/>
            <person name="Klenk H.P."/>
            <person name="Kyrpides N.C."/>
        </authorList>
    </citation>
    <scope>NUCLEOTIDE SEQUENCE</scope>
    <source>
        <strain evidence="6">ATCC 700263 / DSM 8902 / Z-7692</strain>
    </source>
</reference>
<sequence>MSGNQKTIGTENSFAHGVTPLAPRERSRGINAYLQHAVWNGLGINLLNVNIISLLAIAYGATNLQLGYISSAFHVSGIVLVLLPKLLHGINIRTVFFGAWLLRGLVCFLYATLFFLSGQPAVMVIMLVYTLFAVLRSAGIPMHHPLQRQLVLPSEEGQFISRLHVRLSLSQLVSQVVSFLFLSLQWVSGAFGLIFVPLVGAGCNTVAAVHISRIPSNETVSYRDGRTVLVLFRETMRDRIRSRVVAAYWLGLSALIVFAFGIAFLRREVGMPTNMVFLYTIGTALSAIAASHFVRPFADRMGSRPLLILAHGCLMLCALIWVGVSPELPWAVYYLLGFVSYFFLRLELLLVSRLIVRSLPPQDRISFTSMLHFCAALAALVVGLLAGQLADIGLEMIAWTAAVGFPFELPHQYSLTFLFGAGLSLAAVLVACSLRDHGSMSLRQSASILLSWRSLRAFLQEA</sequence>
<feature type="transmembrane region" description="Helical" evidence="4">
    <location>
        <begin position="330"/>
        <end position="350"/>
    </location>
</feature>
<dbReference type="InterPro" id="IPR052528">
    <property type="entry name" value="Sugar_transport-like"/>
</dbReference>
<dbReference type="InterPro" id="IPR011701">
    <property type="entry name" value="MFS"/>
</dbReference>
<feature type="transmembrane region" description="Helical" evidence="4">
    <location>
        <begin position="95"/>
        <end position="116"/>
    </location>
</feature>
<dbReference type="OrthoDB" id="367196at2"/>
<dbReference type="RefSeq" id="WP_014454245.1">
    <property type="nucleotide sequence ID" value="NC_017098.1"/>
</dbReference>
<dbReference type="SUPFAM" id="SSF103473">
    <property type="entry name" value="MFS general substrate transporter"/>
    <property type="match status" value="1"/>
</dbReference>
<feature type="transmembrane region" description="Helical" evidence="4">
    <location>
        <begin position="370"/>
        <end position="390"/>
    </location>
</feature>
<evidence type="ECO:0008006" key="7">
    <source>
        <dbReference type="Google" id="ProtNLM"/>
    </source>
</evidence>
<dbReference type="PATRIC" id="fig|889378.3.peg.141"/>
<dbReference type="AlphaFoldDB" id="H9UFF4"/>
<feature type="transmembrane region" description="Helical" evidence="4">
    <location>
        <begin position="276"/>
        <end position="294"/>
    </location>
</feature>
<protein>
    <recommendedName>
        <fullName evidence="7">Major Facilitator Superfamily transporter</fullName>
    </recommendedName>
</protein>
<dbReference type="Pfam" id="PF07690">
    <property type="entry name" value="MFS_1"/>
    <property type="match status" value="1"/>
</dbReference>
<dbReference type="KEGG" id="sfc:Spiaf_0138"/>
<accession>H9UFF4</accession>
<keyword evidence="6" id="KW-1185">Reference proteome</keyword>
<dbReference type="PANTHER" id="PTHR23526:SF4">
    <property type="entry name" value="INTEGRAL MEMBRANE TRANSPORT PROTEIN"/>
    <property type="match status" value="1"/>
</dbReference>
<feature type="transmembrane region" description="Helical" evidence="4">
    <location>
        <begin position="122"/>
        <end position="142"/>
    </location>
</feature>
<dbReference type="HOGENOM" id="CLU_591731_0_0_12"/>
<evidence type="ECO:0000313" key="6">
    <source>
        <dbReference type="Proteomes" id="UP000007383"/>
    </source>
</evidence>
<dbReference type="EMBL" id="CP003282">
    <property type="protein sequence ID" value="AFG36247.1"/>
    <property type="molecule type" value="Genomic_DNA"/>
</dbReference>
<feature type="transmembrane region" description="Helical" evidence="4">
    <location>
        <begin position="65"/>
        <end position="83"/>
    </location>
</feature>
<evidence type="ECO:0000256" key="4">
    <source>
        <dbReference type="SAM" id="Phobius"/>
    </source>
</evidence>
<feature type="transmembrane region" description="Helical" evidence="4">
    <location>
        <begin position="37"/>
        <end position="59"/>
    </location>
</feature>
<organism evidence="5 6">
    <name type="scientific">Spirochaeta africana (strain ATCC 700263 / DSM 8902 / Z-7692)</name>
    <dbReference type="NCBI Taxonomy" id="889378"/>
    <lineage>
        <taxon>Bacteria</taxon>
        <taxon>Pseudomonadati</taxon>
        <taxon>Spirochaetota</taxon>
        <taxon>Spirochaetia</taxon>
        <taxon>Spirochaetales</taxon>
        <taxon>Spirochaetaceae</taxon>
        <taxon>Spirochaeta</taxon>
    </lineage>
</organism>
<dbReference type="Proteomes" id="UP000007383">
    <property type="component" value="Chromosome"/>
</dbReference>
<dbReference type="PANTHER" id="PTHR23526">
    <property type="entry name" value="INTEGRAL MEMBRANE TRANSPORT PROTEIN-RELATED"/>
    <property type="match status" value="1"/>
</dbReference>
<dbReference type="STRING" id="889378.Spiaf_0138"/>
<name>H9UFF4_SPIAZ</name>
<dbReference type="InterPro" id="IPR036259">
    <property type="entry name" value="MFS_trans_sf"/>
</dbReference>